<gene>
    <name evidence="6" type="ORF">SDC9_137251</name>
</gene>
<evidence type="ECO:0000256" key="2">
    <source>
        <dbReference type="ARBA" id="ARBA00022803"/>
    </source>
</evidence>
<dbReference type="InterPro" id="IPR011990">
    <property type="entry name" value="TPR-like_helical_dom_sf"/>
</dbReference>
<sequence length="273" mass="29040">MPVGLKAWADEQLAALDIAPETDPADGDAVDVEEFADDFDEIPNNATGESGQDAEQPAGSPAARARPSKPRAKNSAVGGKINLVLVALLVAAIVIIVQQTGITNRESASSQGAASGMPSGMSTFAQIDQARVDELKAQIDADPSNTAARQQLAELYLDAALYQDAIEQLDQVLQITPDDLDALLAIGVAEFNLSQDEQAEQHWLRATQVAPAQAEPWYNLGFLYMAQTPPDYDKVEQAWGRVIELDPDSELAATARAHLERARAASPTPSTGP</sequence>
<keyword evidence="5" id="KW-0812">Transmembrane</keyword>
<dbReference type="InterPro" id="IPR051685">
    <property type="entry name" value="Ycf3/AcsC/BcsC/TPR_MFPF"/>
</dbReference>
<dbReference type="EMBL" id="VSSQ01037445">
    <property type="protein sequence ID" value="MPM90134.1"/>
    <property type="molecule type" value="Genomic_DNA"/>
</dbReference>
<evidence type="ECO:0000313" key="6">
    <source>
        <dbReference type="EMBL" id="MPM90134.1"/>
    </source>
</evidence>
<protein>
    <recommendedName>
        <fullName evidence="7">Beta-barrel assembly-enhancing protease</fullName>
    </recommendedName>
</protein>
<evidence type="ECO:0000256" key="3">
    <source>
        <dbReference type="ARBA" id="ARBA00023078"/>
    </source>
</evidence>
<evidence type="ECO:0000256" key="1">
    <source>
        <dbReference type="ARBA" id="ARBA00022737"/>
    </source>
</evidence>
<dbReference type="Pfam" id="PF14559">
    <property type="entry name" value="TPR_19"/>
    <property type="match status" value="1"/>
</dbReference>
<evidence type="ECO:0000256" key="4">
    <source>
        <dbReference type="SAM" id="MobiDB-lite"/>
    </source>
</evidence>
<keyword evidence="5" id="KW-1133">Transmembrane helix</keyword>
<dbReference type="Gene3D" id="1.25.40.10">
    <property type="entry name" value="Tetratricopeptide repeat domain"/>
    <property type="match status" value="1"/>
</dbReference>
<feature type="compositionally biased region" description="Acidic residues" evidence="4">
    <location>
        <begin position="23"/>
        <end position="41"/>
    </location>
</feature>
<reference evidence="6" key="1">
    <citation type="submission" date="2019-08" db="EMBL/GenBank/DDBJ databases">
        <authorList>
            <person name="Kucharzyk K."/>
            <person name="Murdoch R.W."/>
            <person name="Higgins S."/>
            <person name="Loffler F."/>
        </authorList>
    </citation>
    <scope>NUCLEOTIDE SEQUENCE</scope>
</reference>
<keyword evidence="3" id="KW-0793">Thylakoid</keyword>
<dbReference type="SMART" id="SM00028">
    <property type="entry name" value="TPR"/>
    <property type="match status" value="3"/>
</dbReference>
<comment type="caution">
    <text evidence="6">The sequence shown here is derived from an EMBL/GenBank/DDBJ whole genome shotgun (WGS) entry which is preliminary data.</text>
</comment>
<dbReference type="PROSITE" id="PS50005">
    <property type="entry name" value="TPR"/>
    <property type="match status" value="1"/>
</dbReference>
<keyword evidence="1" id="KW-0677">Repeat</keyword>
<keyword evidence="2" id="KW-0802">TPR repeat</keyword>
<dbReference type="AlphaFoldDB" id="A0A645DL09"/>
<dbReference type="PANTHER" id="PTHR44943">
    <property type="entry name" value="CELLULOSE SYNTHASE OPERON PROTEIN C"/>
    <property type="match status" value="1"/>
</dbReference>
<feature type="transmembrane region" description="Helical" evidence="5">
    <location>
        <begin position="77"/>
        <end position="97"/>
    </location>
</feature>
<evidence type="ECO:0008006" key="7">
    <source>
        <dbReference type="Google" id="ProtNLM"/>
    </source>
</evidence>
<evidence type="ECO:0000256" key="5">
    <source>
        <dbReference type="SAM" id="Phobius"/>
    </source>
</evidence>
<keyword evidence="5" id="KW-0472">Membrane</keyword>
<dbReference type="PANTHER" id="PTHR44943:SF9">
    <property type="entry name" value="TPR-REPEAT-CONTAINING PROTEIN"/>
    <property type="match status" value="1"/>
</dbReference>
<feature type="region of interest" description="Disordered" evidence="4">
    <location>
        <begin position="18"/>
        <end position="75"/>
    </location>
</feature>
<organism evidence="6">
    <name type="scientific">bioreactor metagenome</name>
    <dbReference type="NCBI Taxonomy" id="1076179"/>
    <lineage>
        <taxon>unclassified sequences</taxon>
        <taxon>metagenomes</taxon>
        <taxon>ecological metagenomes</taxon>
    </lineage>
</organism>
<name>A0A645DL09_9ZZZZ</name>
<dbReference type="InterPro" id="IPR019734">
    <property type="entry name" value="TPR_rpt"/>
</dbReference>
<dbReference type="SUPFAM" id="SSF48452">
    <property type="entry name" value="TPR-like"/>
    <property type="match status" value="1"/>
</dbReference>
<accession>A0A645DL09</accession>
<proteinExistence type="predicted"/>